<protein>
    <submittedName>
        <fullName evidence="2">Cytochrome C biogenesis protein CcdA</fullName>
    </submittedName>
</protein>
<dbReference type="PANTHER" id="PTHR31272">
    <property type="entry name" value="CYTOCHROME C-TYPE BIOGENESIS PROTEIN HI_1454-RELATED"/>
    <property type="match status" value="1"/>
</dbReference>
<comment type="caution">
    <text evidence="2">The sequence shown here is derived from an EMBL/GenBank/DDBJ whole genome shotgun (WGS) entry which is preliminary data.</text>
</comment>
<keyword evidence="1" id="KW-1133">Transmembrane helix</keyword>
<feature type="transmembrane region" description="Helical" evidence="1">
    <location>
        <begin position="165"/>
        <end position="193"/>
    </location>
</feature>
<feature type="transmembrane region" description="Helical" evidence="1">
    <location>
        <begin position="205"/>
        <end position="227"/>
    </location>
</feature>
<name>A0A512PG76_9CELL</name>
<accession>A0A512PG76</accession>
<sequence length="285" mass="29006">MTPLVLEVGDTFGQAAVSGSLLLAIPVAVLAGLVSFASPCVLPLVPGYLGYLGGMSAGIPGGAPDPGSPAARRGSRGGTRTLSRTAAQTAAGRRLPLGVGLFVAGFTAVFVAYGALAGSLGSLLVRWQDPITRVLGVVVILMGLAFLGFVPFLQQDRRLHLAPRAGLWGAPLLGLTFGLGWAPCIGPTLAAILTLSLTDASAGRGALLAVAFCVGLGLPFVLVALGVERSARVLGFLRRHRLAVMRAGGAMLVVLGLALVTGVWTQWASWLQGLLTGGDPFVPVV</sequence>
<dbReference type="OrthoDB" id="9803065at2"/>
<keyword evidence="1" id="KW-0812">Transmembrane</keyword>
<reference evidence="2 3" key="1">
    <citation type="submission" date="2019-07" db="EMBL/GenBank/DDBJ databases">
        <title>Whole genome shotgun sequence of Cellulomonas soli NBRC 109434.</title>
        <authorList>
            <person name="Hosoyama A."/>
            <person name="Uohara A."/>
            <person name="Ohji S."/>
            <person name="Ichikawa N."/>
        </authorList>
    </citation>
    <scope>NUCLEOTIDE SEQUENCE [LARGE SCALE GENOMIC DNA]</scope>
    <source>
        <strain evidence="2 3">NBRC 109434</strain>
    </source>
</reference>
<dbReference type="AlphaFoldDB" id="A0A512PG76"/>
<proteinExistence type="predicted"/>
<feature type="transmembrane region" description="Helical" evidence="1">
    <location>
        <begin position="131"/>
        <end position="153"/>
    </location>
</feature>
<feature type="transmembrane region" description="Helical" evidence="1">
    <location>
        <begin position="20"/>
        <end position="45"/>
    </location>
</feature>
<evidence type="ECO:0000256" key="1">
    <source>
        <dbReference type="SAM" id="Phobius"/>
    </source>
</evidence>
<dbReference type="Proteomes" id="UP000321798">
    <property type="component" value="Unassembled WGS sequence"/>
</dbReference>
<keyword evidence="1" id="KW-0472">Membrane</keyword>
<keyword evidence="3" id="KW-1185">Reference proteome</keyword>
<feature type="transmembrane region" description="Helical" evidence="1">
    <location>
        <begin position="101"/>
        <end position="125"/>
    </location>
</feature>
<dbReference type="PANTHER" id="PTHR31272:SF4">
    <property type="entry name" value="CYTOCHROME C-TYPE BIOGENESIS PROTEIN HI_1454-RELATED"/>
    <property type="match status" value="1"/>
</dbReference>
<dbReference type="EMBL" id="BKAL01000011">
    <property type="protein sequence ID" value="GEP70191.1"/>
    <property type="molecule type" value="Genomic_DNA"/>
</dbReference>
<feature type="transmembrane region" description="Helical" evidence="1">
    <location>
        <begin position="247"/>
        <end position="267"/>
    </location>
</feature>
<evidence type="ECO:0000313" key="2">
    <source>
        <dbReference type="EMBL" id="GEP70191.1"/>
    </source>
</evidence>
<organism evidence="2 3">
    <name type="scientific">Cellulomonas soli</name>
    <dbReference type="NCBI Taxonomy" id="931535"/>
    <lineage>
        <taxon>Bacteria</taxon>
        <taxon>Bacillati</taxon>
        <taxon>Actinomycetota</taxon>
        <taxon>Actinomycetes</taxon>
        <taxon>Micrococcales</taxon>
        <taxon>Cellulomonadaceae</taxon>
        <taxon>Cellulomonas</taxon>
    </lineage>
</organism>
<gene>
    <name evidence="2" type="ORF">CSO01_29060</name>
</gene>
<dbReference type="InterPro" id="IPR051790">
    <property type="entry name" value="Cytochrome_c-biogenesis_DsbD"/>
</dbReference>
<evidence type="ECO:0000313" key="3">
    <source>
        <dbReference type="Proteomes" id="UP000321798"/>
    </source>
</evidence>